<dbReference type="GO" id="GO:0005524">
    <property type="term" value="F:ATP binding"/>
    <property type="evidence" value="ECO:0007669"/>
    <property type="project" value="UniProtKB-UniRule"/>
</dbReference>
<dbReference type="InterPro" id="IPR014729">
    <property type="entry name" value="Rossmann-like_a/b/a_fold"/>
</dbReference>
<dbReference type="Pfam" id="PF00117">
    <property type="entry name" value="GATase"/>
    <property type="match status" value="1"/>
</dbReference>
<comment type="cofactor">
    <cofactor evidence="1">
        <name>Mg(2+)</name>
        <dbReference type="ChEBI" id="CHEBI:18420"/>
    </cofactor>
</comment>
<dbReference type="Pfam" id="PF00958">
    <property type="entry name" value="GMP_synt_C"/>
    <property type="match status" value="1"/>
</dbReference>
<proteinExistence type="predicted"/>
<evidence type="ECO:0000256" key="15">
    <source>
        <dbReference type="ARBA" id="ARBA00022990"/>
    </source>
</evidence>
<evidence type="ECO:0000256" key="8">
    <source>
        <dbReference type="ARBA" id="ARBA00022553"/>
    </source>
</evidence>
<dbReference type="Proteomes" id="UP000006813">
    <property type="component" value="Unassembled WGS sequence"/>
</dbReference>
<dbReference type="FunFam" id="3.30.300.10:FF:000009">
    <property type="entry name" value="GMP synthase [glutamine-hydrolyzing]"/>
    <property type="match status" value="1"/>
</dbReference>
<evidence type="ECO:0000256" key="14">
    <source>
        <dbReference type="ARBA" id="ARBA00022962"/>
    </source>
</evidence>
<dbReference type="PROSITE" id="PS51273">
    <property type="entry name" value="GATASE_TYPE_1"/>
    <property type="match status" value="1"/>
</dbReference>
<evidence type="ECO:0000313" key="22">
    <source>
        <dbReference type="EMBL" id="EHB03374.1"/>
    </source>
</evidence>
<evidence type="ECO:0000256" key="16">
    <source>
        <dbReference type="ARBA" id="ARBA00030464"/>
    </source>
</evidence>
<dbReference type="PANTHER" id="PTHR11922">
    <property type="entry name" value="GMP SYNTHASE-RELATED"/>
    <property type="match status" value="1"/>
</dbReference>
<gene>
    <name evidence="22" type="ORF">GW7_05444</name>
</gene>
<keyword evidence="11 20" id="KW-0332">GMP biosynthesis</keyword>
<reference evidence="22 23" key="1">
    <citation type="journal article" date="2011" name="Nature">
        <title>Genome sequencing reveals insights into physiology and longevity of the naked mole rat.</title>
        <authorList>
            <person name="Kim E.B."/>
            <person name="Fang X."/>
            <person name="Fushan A.A."/>
            <person name="Huang Z."/>
            <person name="Lobanov A.V."/>
            <person name="Han L."/>
            <person name="Marino S.M."/>
            <person name="Sun X."/>
            <person name="Turanov A.A."/>
            <person name="Yang P."/>
            <person name="Yim S.H."/>
            <person name="Zhao X."/>
            <person name="Kasaikina M.V."/>
            <person name="Stoletzki N."/>
            <person name="Peng C."/>
            <person name="Polak P."/>
            <person name="Xiong Z."/>
            <person name="Kiezun A."/>
            <person name="Zhu Y."/>
            <person name="Chen Y."/>
            <person name="Kryukov G.V."/>
            <person name="Zhang Q."/>
            <person name="Peshkin L."/>
            <person name="Yang L."/>
            <person name="Bronson R.T."/>
            <person name="Buffenstein R."/>
            <person name="Wang B."/>
            <person name="Han C."/>
            <person name="Li Q."/>
            <person name="Chen L."/>
            <person name="Zhao W."/>
            <person name="Sunyaev S.R."/>
            <person name="Park T.J."/>
            <person name="Zhang G."/>
            <person name="Wang J."/>
            <person name="Gladyshev V.N."/>
        </authorList>
    </citation>
    <scope>NUCLEOTIDE SEQUENCE [LARGE SCALE GENOMIC DNA]</scope>
</reference>
<evidence type="ECO:0000256" key="12">
    <source>
        <dbReference type="ARBA" id="ARBA00022755"/>
    </source>
</evidence>
<evidence type="ECO:0000256" key="3">
    <source>
        <dbReference type="ARBA" id="ARBA00005153"/>
    </source>
</evidence>
<dbReference type="PANTHER" id="PTHR11922:SF2">
    <property type="entry name" value="GMP SYNTHASE [GLUTAMINE-HYDROLYZING]"/>
    <property type="match status" value="1"/>
</dbReference>
<evidence type="ECO:0000256" key="19">
    <source>
        <dbReference type="ARBA" id="ARBA00051135"/>
    </source>
</evidence>
<dbReference type="InParanoid" id="G5B263"/>
<dbReference type="AlphaFoldDB" id="G5B263"/>
<evidence type="ECO:0000256" key="13">
    <source>
        <dbReference type="ARBA" id="ARBA00022840"/>
    </source>
</evidence>
<dbReference type="SUPFAM" id="SSF52402">
    <property type="entry name" value="Adenine nucleotide alpha hydrolases-like"/>
    <property type="match status" value="1"/>
</dbReference>
<evidence type="ECO:0000256" key="6">
    <source>
        <dbReference type="ARBA" id="ARBA00021562"/>
    </source>
</evidence>
<name>G5B263_HETGA</name>
<sequence length="689" mass="76624">MALRARGVGGPLRRGADGRLLLNFANVSLPMCYVQFFVPHIQKPGNTSPAPITHHDILASPARRNTHIVMNKRVYEEPEILENAGGDLKDGRQHYEEAVVILDAGAQYGKVIDRRVRELFVQSEIFPLETPAFAIKEQGFRAIIISGGPNSVYAEDAPWFDPAIFTIGKPILGICYGMQVLLSGGVDSTVCTALLNRALNQDQVIAVHIDNGFMRKRESQSVEEALKKLGIQVKVINAAHSFYNGTTTLPISDEDRTPRKRISKTLNMTTSPEEKRKIIGDTFVKIANEVIGEMNLKPDEVFLAQGTLRPDLIESASLVASGKAELIKTHHNDTELIRKLREETANEVIGEMNLKPDVFLAQGTLRPDLIESASLIASGKAELIKTHHNDTELIRKLREEGKVIEPLKDFHKDEVRILGRELGLPEELVSRHPFPGPGLAIRVICAEEPYICKDFPETNNILKIVADFSASVKKPHTLLQRVKACTTEEDQEKLMQITSLHSLNAFLLPIKTVGVQGDCRSYSYVCGISSKDEPDWESLVFLARLIPRMCHNINRVVYIFGPPVKEPPTDVTPTFLTTGVLSTLRQADFEAHNILRESGFAGKISQMPVILTPLHFDRDPLQKQPSCQRSVVIRTFITSDFMTGIPATPGNEIPVEVVLKMVTEIKKIPGISRIMYDLTSKPPGTTEWE</sequence>
<dbReference type="UniPathway" id="UPA00189">
    <property type="reaction ID" value="UER00296"/>
</dbReference>
<keyword evidence="8" id="KW-0597">Phosphoprotein</keyword>
<dbReference type="GO" id="GO:0005829">
    <property type="term" value="C:cytosol"/>
    <property type="evidence" value="ECO:0007669"/>
    <property type="project" value="UniProtKB-SubCell"/>
</dbReference>
<keyword evidence="10 20" id="KW-0547">Nucleotide-binding</keyword>
<dbReference type="InterPro" id="IPR001674">
    <property type="entry name" value="GMP_synth_C"/>
</dbReference>
<dbReference type="CDD" id="cd01997">
    <property type="entry name" value="GMP_synthase_C"/>
    <property type="match status" value="1"/>
</dbReference>
<dbReference type="SUPFAM" id="SSF52317">
    <property type="entry name" value="Class I glutamine amidotransferase-like"/>
    <property type="match status" value="1"/>
</dbReference>
<dbReference type="Gene3D" id="3.30.300.10">
    <property type="match status" value="2"/>
</dbReference>
<keyword evidence="14" id="KW-0315">Glutamine amidotransferase</keyword>
<keyword evidence="15" id="KW-0007">Acetylation</keyword>
<comment type="catalytic activity">
    <reaction evidence="19">
        <text>XMP + L-glutamine + ATP + H2O = GMP + L-glutamate + AMP + diphosphate + 2 H(+)</text>
        <dbReference type="Rhea" id="RHEA:11680"/>
        <dbReference type="ChEBI" id="CHEBI:15377"/>
        <dbReference type="ChEBI" id="CHEBI:15378"/>
        <dbReference type="ChEBI" id="CHEBI:29985"/>
        <dbReference type="ChEBI" id="CHEBI:30616"/>
        <dbReference type="ChEBI" id="CHEBI:33019"/>
        <dbReference type="ChEBI" id="CHEBI:57464"/>
        <dbReference type="ChEBI" id="CHEBI:58115"/>
        <dbReference type="ChEBI" id="CHEBI:58359"/>
        <dbReference type="ChEBI" id="CHEBI:456215"/>
        <dbReference type="EC" id="6.3.5.2"/>
    </reaction>
    <physiologicalReaction direction="left-to-right" evidence="19">
        <dbReference type="Rhea" id="RHEA:11681"/>
    </physiologicalReaction>
</comment>
<evidence type="ECO:0000256" key="7">
    <source>
        <dbReference type="ARBA" id="ARBA00022490"/>
    </source>
</evidence>
<dbReference type="InterPro" id="IPR025777">
    <property type="entry name" value="GMPS_ATP_PPase_dom"/>
</dbReference>
<dbReference type="EMBL" id="JH168066">
    <property type="protein sequence ID" value="EHB03374.1"/>
    <property type="molecule type" value="Genomic_DNA"/>
</dbReference>
<dbReference type="PROSITE" id="PS51553">
    <property type="entry name" value="GMPS_ATP_PPASE"/>
    <property type="match status" value="1"/>
</dbReference>
<evidence type="ECO:0000256" key="20">
    <source>
        <dbReference type="PROSITE-ProRule" id="PRU00886"/>
    </source>
</evidence>
<dbReference type="SUPFAM" id="SSF54810">
    <property type="entry name" value="GMP synthetase C-terminal dimerisation domain"/>
    <property type="match status" value="2"/>
</dbReference>
<evidence type="ECO:0000256" key="9">
    <source>
        <dbReference type="ARBA" id="ARBA00022598"/>
    </source>
</evidence>
<accession>G5B263</accession>
<comment type="pathway">
    <text evidence="3">Purine metabolism; GMP biosynthesis; GMP from XMP (L-Gln route): step 1/1.</text>
</comment>
<comment type="subcellular location">
    <subcellularLocation>
        <location evidence="2">Cytoplasm</location>
        <location evidence="2">Cytosol</location>
    </subcellularLocation>
</comment>
<evidence type="ECO:0000313" key="23">
    <source>
        <dbReference type="Proteomes" id="UP000006813"/>
    </source>
</evidence>
<organism evidence="22 23">
    <name type="scientific">Heterocephalus glaber</name>
    <name type="common">Naked mole rat</name>
    <dbReference type="NCBI Taxonomy" id="10181"/>
    <lineage>
        <taxon>Eukaryota</taxon>
        <taxon>Metazoa</taxon>
        <taxon>Chordata</taxon>
        <taxon>Craniata</taxon>
        <taxon>Vertebrata</taxon>
        <taxon>Euteleostomi</taxon>
        <taxon>Mammalia</taxon>
        <taxon>Eutheria</taxon>
        <taxon>Euarchontoglires</taxon>
        <taxon>Glires</taxon>
        <taxon>Rodentia</taxon>
        <taxon>Hystricomorpha</taxon>
        <taxon>Bathyergidae</taxon>
        <taxon>Heterocephalus</taxon>
    </lineage>
</organism>
<keyword evidence="13 20" id="KW-0067">ATP-binding</keyword>
<dbReference type="GO" id="GO:0003921">
    <property type="term" value="F:GMP synthase activity"/>
    <property type="evidence" value="ECO:0007669"/>
    <property type="project" value="InterPro"/>
</dbReference>
<evidence type="ECO:0000256" key="4">
    <source>
        <dbReference type="ARBA" id="ARBA00011738"/>
    </source>
</evidence>
<dbReference type="FunFam" id="3.40.50.620:FF:000044">
    <property type="entry name" value="GMP synthase [glutamine-hydrolyzing]"/>
    <property type="match status" value="1"/>
</dbReference>
<evidence type="ECO:0000256" key="11">
    <source>
        <dbReference type="ARBA" id="ARBA00022749"/>
    </source>
</evidence>
<evidence type="ECO:0000256" key="17">
    <source>
        <dbReference type="ARBA" id="ARBA00031356"/>
    </source>
</evidence>
<evidence type="ECO:0000256" key="18">
    <source>
        <dbReference type="ARBA" id="ARBA00044933"/>
    </source>
</evidence>
<dbReference type="Gene3D" id="3.40.50.880">
    <property type="match status" value="1"/>
</dbReference>
<evidence type="ECO:0000256" key="2">
    <source>
        <dbReference type="ARBA" id="ARBA00004514"/>
    </source>
</evidence>
<dbReference type="InterPro" id="IPR017926">
    <property type="entry name" value="GATASE"/>
</dbReference>
<keyword evidence="7" id="KW-0963">Cytoplasm</keyword>
<keyword evidence="9" id="KW-0436">Ligase</keyword>
<dbReference type="FunFam" id="3.30.300.10:FF:000008">
    <property type="entry name" value="GMP synthase [glutamine-hydrolyzing]"/>
    <property type="match status" value="1"/>
</dbReference>
<dbReference type="EC" id="6.3.5.2" evidence="5"/>
<feature type="binding site" evidence="20">
    <location>
        <begin position="183"/>
        <end position="189"/>
    </location>
    <ligand>
        <name>ATP</name>
        <dbReference type="ChEBI" id="CHEBI:30616"/>
    </ligand>
</feature>
<dbReference type="STRING" id="10181.G5B263"/>
<comment type="function">
    <text evidence="18">Catalyzes the conversion of xanthine monophosphate (XMP) to GMP in the presence of glutamine and ATP through an adenyl-XMP intermediate.</text>
</comment>
<keyword evidence="12 20" id="KW-0658">Purine biosynthesis</keyword>
<dbReference type="Gene3D" id="3.40.50.620">
    <property type="entry name" value="HUPs"/>
    <property type="match status" value="2"/>
</dbReference>
<dbReference type="InterPro" id="IPR029062">
    <property type="entry name" value="Class_I_gatase-like"/>
</dbReference>
<evidence type="ECO:0000256" key="1">
    <source>
        <dbReference type="ARBA" id="ARBA00001946"/>
    </source>
</evidence>
<feature type="domain" description="GMPS ATP-PPase" evidence="21">
    <location>
        <begin position="154"/>
        <end position="431"/>
    </location>
</feature>
<protein>
    <recommendedName>
        <fullName evidence="6">GMP synthase [glutamine-hydrolyzing]</fullName>
        <ecNumber evidence="5">6.3.5.2</ecNumber>
    </recommendedName>
    <alternativeName>
        <fullName evidence="16">GMP synthetase</fullName>
    </alternativeName>
    <alternativeName>
        <fullName evidence="17">Glutamine amidotransferase</fullName>
    </alternativeName>
</protein>
<dbReference type="FunCoup" id="G5B263">
    <property type="interactions" value="3046"/>
</dbReference>
<evidence type="ECO:0000259" key="21">
    <source>
        <dbReference type="PROSITE" id="PS51553"/>
    </source>
</evidence>
<evidence type="ECO:0000256" key="10">
    <source>
        <dbReference type="ARBA" id="ARBA00022741"/>
    </source>
</evidence>
<evidence type="ECO:0000256" key="5">
    <source>
        <dbReference type="ARBA" id="ARBA00012746"/>
    </source>
</evidence>
<comment type="subunit">
    <text evidence="4">Homodimer.</text>
</comment>